<gene>
    <name evidence="4" type="ORF">BW897_30115</name>
</gene>
<comment type="caution">
    <text evidence="4">The sequence shown here is derived from an EMBL/GenBank/DDBJ whole genome shotgun (WGS) entry which is preliminary data.</text>
</comment>
<feature type="domain" description="Mannosyl-glycoprotein endo-beta-N-acetylglucosamidase-like" evidence="3">
    <location>
        <begin position="99"/>
        <end position="173"/>
    </location>
</feature>
<dbReference type="SUPFAM" id="SSF51261">
    <property type="entry name" value="Duplicated hybrid motif"/>
    <property type="match status" value="1"/>
</dbReference>
<dbReference type="GO" id="GO:0004222">
    <property type="term" value="F:metalloendopeptidase activity"/>
    <property type="evidence" value="ECO:0007669"/>
    <property type="project" value="TreeGrafter"/>
</dbReference>
<keyword evidence="1" id="KW-0472">Membrane</keyword>
<dbReference type="InterPro" id="IPR011055">
    <property type="entry name" value="Dup_hybrid_motif"/>
</dbReference>
<dbReference type="RefSeq" id="WP_078205695.1">
    <property type="nucleotide sequence ID" value="NZ_MUAJ01000065.1"/>
</dbReference>
<dbReference type="Proteomes" id="UP000190906">
    <property type="component" value="Unassembled WGS sequence"/>
</dbReference>
<dbReference type="Pfam" id="PF01551">
    <property type="entry name" value="Peptidase_M23"/>
    <property type="match status" value="1"/>
</dbReference>
<feature type="domain" description="M23ase beta-sheet core" evidence="2">
    <location>
        <begin position="261"/>
        <end position="355"/>
    </location>
</feature>
<dbReference type="InterPro" id="IPR050570">
    <property type="entry name" value="Cell_wall_metabolism_enzyme"/>
</dbReference>
<keyword evidence="1" id="KW-0812">Transmembrane</keyword>
<proteinExistence type="predicted"/>
<organism evidence="4 5">
    <name type="scientific">Bacillus cereus</name>
    <dbReference type="NCBI Taxonomy" id="1396"/>
    <lineage>
        <taxon>Bacteria</taxon>
        <taxon>Bacillati</taxon>
        <taxon>Bacillota</taxon>
        <taxon>Bacilli</taxon>
        <taxon>Bacillales</taxon>
        <taxon>Bacillaceae</taxon>
        <taxon>Bacillus</taxon>
        <taxon>Bacillus cereus group</taxon>
    </lineage>
</organism>
<protein>
    <submittedName>
        <fullName evidence="4">Peptidase M23</fullName>
    </submittedName>
</protein>
<name>A0A1S9TCM0_BACCE</name>
<evidence type="ECO:0000256" key="1">
    <source>
        <dbReference type="SAM" id="Phobius"/>
    </source>
</evidence>
<sequence>MDLEHEDIEEKEVKKKAEISKVRKLWMVSGCLFSSVSLIVIFFVLIGIVLFMLLGDEKKEPVSGGGALTGNTVCRPGDKQLTAADLDPHLKGVFTSKGQAFIDAGTQNNIDPVLLTAIAMLETGNGTSNAVKKYNNPGGLMNPASTNMTGFIQFATLEEGINGMARNLYKNYIGMGITTIEAIGAKYAPPGAANDPHGTNGLWPALVTKFAQQLGGLTFNCTPADSGGVGNVGDPSSYGFVLPIPGSPLVTSPYGPRWGTIHKGTDYACTRGQTAIGAAKAGRVGFAAFGADGSGFGGYGNAVVLEHEGGLWTLYGHMDALSVQQGQMVQAGQQLGICGATGQVTGPHLHFEIKTSFKFGQVDPAPYMPK</sequence>
<keyword evidence="1" id="KW-1133">Transmembrane helix</keyword>
<dbReference type="InterPro" id="IPR002901">
    <property type="entry name" value="MGlyc_endo_b_GlcNAc-like_dom"/>
</dbReference>
<dbReference type="Gene3D" id="2.70.70.10">
    <property type="entry name" value="Glucose Permease (Domain IIA)"/>
    <property type="match status" value="1"/>
</dbReference>
<dbReference type="InterPro" id="IPR016047">
    <property type="entry name" value="M23ase_b-sheet_dom"/>
</dbReference>
<dbReference type="PANTHER" id="PTHR21666:SF270">
    <property type="entry name" value="MUREIN HYDROLASE ACTIVATOR ENVC"/>
    <property type="match status" value="1"/>
</dbReference>
<accession>A0A1S9TCM0</accession>
<reference evidence="4 5" key="1">
    <citation type="submission" date="2017-01" db="EMBL/GenBank/DDBJ databases">
        <title>Bacillus cereus isolates.</title>
        <authorList>
            <person name="Beno S.M."/>
        </authorList>
    </citation>
    <scope>NUCLEOTIDE SEQUENCE [LARGE SCALE GENOMIC DNA]</scope>
    <source>
        <strain evidence="4 5">FSL H8-0485</strain>
    </source>
</reference>
<evidence type="ECO:0000259" key="3">
    <source>
        <dbReference type="Pfam" id="PF01832"/>
    </source>
</evidence>
<evidence type="ECO:0000313" key="4">
    <source>
        <dbReference type="EMBL" id="OOR07652.1"/>
    </source>
</evidence>
<dbReference type="AlphaFoldDB" id="A0A1S9TCM0"/>
<dbReference type="CDD" id="cd12797">
    <property type="entry name" value="M23_peptidase"/>
    <property type="match status" value="1"/>
</dbReference>
<dbReference type="PANTHER" id="PTHR21666">
    <property type="entry name" value="PEPTIDASE-RELATED"/>
    <property type="match status" value="1"/>
</dbReference>
<dbReference type="EMBL" id="MUAJ01000065">
    <property type="protein sequence ID" value="OOR07652.1"/>
    <property type="molecule type" value="Genomic_DNA"/>
</dbReference>
<dbReference type="Pfam" id="PF01832">
    <property type="entry name" value="Glucosaminidase"/>
    <property type="match status" value="1"/>
</dbReference>
<evidence type="ECO:0000259" key="2">
    <source>
        <dbReference type="Pfam" id="PF01551"/>
    </source>
</evidence>
<evidence type="ECO:0000313" key="5">
    <source>
        <dbReference type="Proteomes" id="UP000190906"/>
    </source>
</evidence>
<dbReference type="GO" id="GO:0004040">
    <property type="term" value="F:amidase activity"/>
    <property type="evidence" value="ECO:0007669"/>
    <property type="project" value="InterPro"/>
</dbReference>
<feature type="transmembrane region" description="Helical" evidence="1">
    <location>
        <begin position="25"/>
        <end position="54"/>
    </location>
</feature>